<dbReference type="PANTHER" id="PTHR12265:SF11">
    <property type="entry name" value="ALPHA_BETA-HYDROLASES SUPERFAMILY PROTEIN"/>
    <property type="match status" value="1"/>
</dbReference>
<evidence type="ECO:0000313" key="1">
    <source>
        <dbReference type="EMBL" id="KAK8938900.1"/>
    </source>
</evidence>
<dbReference type="Pfam" id="PF05705">
    <property type="entry name" value="DUF829"/>
    <property type="match status" value="1"/>
</dbReference>
<proteinExistence type="predicted"/>
<dbReference type="PANTHER" id="PTHR12265">
    <property type="entry name" value="TRANSMEMBRANE PROTEIN 53"/>
    <property type="match status" value="1"/>
</dbReference>
<organism evidence="1 2">
    <name type="scientific">Platanthera zijinensis</name>
    <dbReference type="NCBI Taxonomy" id="2320716"/>
    <lineage>
        <taxon>Eukaryota</taxon>
        <taxon>Viridiplantae</taxon>
        <taxon>Streptophyta</taxon>
        <taxon>Embryophyta</taxon>
        <taxon>Tracheophyta</taxon>
        <taxon>Spermatophyta</taxon>
        <taxon>Magnoliopsida</taxon>
        <taxon>Liliopsida</taxon>
        <taxon>Asparagales</taxon>
        <taxon>Orchidaceae</taxon>
        <taxon>Orchidoideae</taxon>
        <taxon>Orchideae</taxon>
        <taxon>Orchidinae</taxon>
        <taxon>Platanthera</taxon>
    </lineage>
</organism>
<gene>
    <name evidence="1" type="ORF">KSP39_PZI010827</name>
</gene>
<evidence type="ECO:0008006" key="3">
    <source>
        <dbReference type="Google" id="ProtNLM"/>
    </source>
</evidence>
<evidence type="ECO:0000313" key="2">
    <source>
        <dbReference type="Proteomes" id="UP001418222"/>
    </source>
</evidence>
<protein>
    <recommendedName>
        <fullName evidence="3">Transmembrane protein 53</fullName>
    </recommendedName>
</protein>
<dbReference type="InterPro" id="IPR008547">
    <property type="entry name" value="DUF829_TMEM53"/>
</dbReference>
<dbReference type="AlphaFoldDB" id="A0AAP0BJH9"/>
<dbReference type="SUPFAM" id="SSF53474">
    <property type="entry name" value="alpha/beta-Hydrolases"/>
    <property type="match status" value="1"/>
</dbReference>
<dbReference type="Proteomes" id="UP001418222">
    <property type="component" value="Unassembled WGS sequence"/>
</dbReference>
<dbReference type="EMBL" id="JBBWWQ010000009">
    <property type="protein sequence ID" value="KAK8938900.1"/>
    <property type="molecule type" value="Genomic_DNA"/>
</dbReference>
<comment type="caution">
    <text evidence="1">The sequence shown here is derived from an EMBL/GenBank/DDBJ whole genome shotgun (WGS) entry which is preliminary data.</text>
</comment>
<keyword evidence="2" id="KW-1185">Reference proteome</keyword>
<name>A0AAP0BJH9_9ASPA</name>
<accession>A0AAP0BJH9</accession>
<sequence length="402" mass="44504">MERGCRAAMAASARLLSPRVVDCRVRIFNKPAPRSLLPRSPNHILRPRNGTSSAPIRSAAVITSCDGGSWRPGRYRPSGEPLLLSISYSDLSKEHIDRSVQDPGKGFQLGDSVGELAVSDCGEGKGAISMVVLLGWLGAEEKHLNRYANIYTACGLRSVRFVVSPWELLRLDLGRKLESKITRLAEELTEWCLESEKDGRKRHLLFHTFSNTGWLVYGSLLKNMQSRSDVIDRIKGCIVDSGPAPELSPKVWAAGYCAALLKRRTSAANPGDNSEGNANRPNNKDCKPHALEIIVSFILEKFFSIILLLPDVNERLSTIISLLSKNQPPCPQLYLYSSADLVIPASSVESFIQEQRAVGKDVHSHNFATSPHVDHFRSFPRIYSAKVSEFVTECCSEIVYRA</sequence>
<dbReference type="InterPro" id="IPR029058">
    <property type="entry name" value="AB_hydrolase_fold"/>
</dbReference>
<reference evidence="1 2" key="1">
    <citation type="journal article" date="2022" name="Nat. Plants">
        <title>Genomes of leafy and leafless Platanthera orchids illuminate the evolution of mycoheterotrophy.</title>
        <authorList>
            <person name="Li M.H."/>
            <person name="Liu K.W."/>
            <person name="Li Z."/>
            <person name="Lu H.C."/>
            <person name="Ye Q.L."/>
            <person name="Zhang D."/>
            <person name="Wang J.Y."/>
            <person name="Li Y.F."/>
            <person name="Zhong Z.M."/>
            <person name="Liu X."/>
            <person name="Yu X."/>
            <person name="Liu D.K."/>
            <person name="Tu X.D."/>
            <person name="Liu B."/>
            <person name="Hao Y."/>
            <person name="Liao X.Y."/>
            <person name="Jiang Y.T."/>
            <person name="Sun W.H."/>
            <person name="Chen J."/>
            <person name="Chen Y.Q."/>
            <person name="Ai Y."/>
            <person name="Zhai J.W."/>
            <person name="Wu S.S."/>
            <person name="Zhou Z."/>
            <person name="Hsiao Y.Y."/>
            <person name="Wu W.L."/>
            <person name="Chen Y.Y."/>
            <person name="Lin Y.F."/>
            <person name="Hsu J.L."/>
            <person name="Li C.Y."/>
            <person name="Wang Z.W."/>
            <person name="Zhao X."/>
            <person name="Zhong W.Y."/>
            <person name="Ma X.K."/>
            <person name="Ma L."/>
            <person name="Huang J."/>
            <person name="Chen G.Z."/>
            <person name="Huang M.Z."/>
            <person name="Huang L."/>
            <person name="Peng D.H."/>
            <person name="Luo Y.B."/>
            <person name="Zou S.Q."/>
            <person name="Chen S.P."/>
            <person name="Lan S."/>
            <person name="Tsai W.C."/>
            <person name="Van de Peer Y."/>
            <person name="Liu Z.J."/>
        </authorList>
    </citation>
    <scope>NUCLEOTIDE SEQUENCE [LARGE SCALE GENOMIC DNA]</scope>
    <source>
        <strain evidence="1">Lor287</strain>
    </source>
</reference>